<reference evidence="8" key="2">
    <citation type="submission" date="2014-02" db="EMBL/GenBank/DDBJ databases">
        <title>Complete DNA sequence of /Kuraishia capsulata/ illustrates novel genomic features among budding yeasts (/Saccharomycotina/).</title>
        <authorList>
            <person name="Morales L."/>
            <person name="Noel B."/>
            <person name="Porcel B."/>
            <person name="Marcet-Houben M."/>
            <person name="Hullo M-F."/>
            <person name="Sacerdot C."/>
            <person name="Tekaia F."/>
            <person name="Leh-Louis V."/>
            <person name="Despons L."/>
            <person name="Khanna V."/>
            <person name="Aury J-M."/>
            <person name="Barbe V."/>
            <person name="Couloux A."/>
            <person name="Labadie K."/>
            <person name="Pelletier E."/>
            <person name="Souciet J-L."/>
            <person name="Boekhout T."/>
            <person name="Gabaldon T."/>
            <person name="Wincker P."/>
            <person name="Dujon B."/>
        </authorList>
    </citation>
    <scope>NUCLEOTIDE SEQUENCE</scope>
    <source>
        <strain evidence="8">CBS 1993</strain>
    </source>
</reference>
<dbReference type="SMART" id="SM00066">
    <property type="entry name" value="GAL4"/>
    <property type="match status" value="1"/>
</dbReference>
<keyword evidence="2" id="KW-0805">Transcription regulation</keyword>
<proteinExistence type="predicted"/>
<dbReference type="AlphaFoldDB" id="W6MRI2"/>
<dbReference type="EMBL" id="HG793130">
    <property type="protein sequence ID" value="CDK29361.1"/>
    <property type="molecule type" value="Genomic_DNA"/>
</dbReference>
<feature type="region of interest" description="Disordered" evidence="6">
    <location>
        <begin position="149"/>
        <end position="175"/>
    </location>
</feature>
<evidence type="ECO:0000256" key="6">
    <source>
        <dbReference type="SAM" id="MobiDB-lite"/>
    </source>
</evidence>
<evidence type="ECO:0000313" key="8">
    <source>
        <dbReference type="EMBL" id="CDK29361.1"/>
    </source>
</evidence>
<sequence length="892" mass="100077">MKQDTTEKGERDAIGSDGANSVFSFAMESSVSHEPIKAQPGEGSVEPLSPGAKDNSNSTGDFANKFRRLKACARCHRLKMRCVFEDPTYSSCRRCYAAGIMCSMTSDPTLASARSRPRKRTRTASDKPVSQLQNAITDAFNILSSFQRGMDQKPRLETPHTNERDQDSEDESPAPDQMFKVQSQLSELQHMLSHVISQSRGGHSQWASSMNSMKEGPIKSVPKLPFIPYEYNICKELFKLEILTHDDAALRFETFCSEMLCYWPCVSLPDAYTFDFLLENEPLVLLGFISVTCLNEPDLHDTLLYYLDRNLAQRVSITGDITASLIQVYIVLSLWCSPPRKWGSYKHQMNLLTALNLSLCLDLGNEHIRTNSNVLQSNAEERKMVRAFVGVYSCCGSLGLSLPRFKVVTWTPHHDNCCRVLLMGESNRNDMFLCYYARLIGIGQEIFDFLCPDGVSPSHENFGKREESVPPGSVDDSWQSNALPHESLRAIMISYEKRMQQCASESGLLAHDSKERNLLSIIYYQLLMTMYDYVVCRVLSKQDVLTEVYMQTLSRLIRAGEKVIDSFVNLCEQTPNFPTFFYYRPMHALVALIRSRLLVRSQRLDLEINVEREYERVSTALAEISKKSLVAKKMSAILTRVEKWMKVSNKFTKDGANNSMVTLLDELGKEKAIETLKAPKKVMVKIERDAELAGSDSRVPTKNRFINYDVQTIADRTAYGSKSTPSPVVATPTRKRSVSTRAMNAAGIDSESSSGQKFVPSPIGFSRGEESPSDNSHPAPIGESVGNNPTMEQDVHKDSATGLAEDIGFAAGLDNIGVDQDVDFDFNRALGDIFSQIDADVINYFPEASPSNSTSEEYYGLDEEAANSRRFSVNRKQSFGTMFHDMDGYGFW</sequence>
<dbReference type="Gene3D" id="4.10.240.10">
    <property type="entry name" value="Zn(2)-C6 fungal-type DNA-binding domain"/>
    <property type="match status" value="1"/>
</dbReference>
<dbReference type="OrthoDB" id="8062037at2759"/>
<name>W6MRI2_9ASCO</name>
<dbReference type="RefSeq" id="XP_022461348.1">
    <property type="nucleotide sequence ID" value="XM_022600536.1"/>
</dbReference>
<dbReference type="GO" id="GO:0005634">
    <property type="term" value="C:nucleus"/>
    <property type="evidence" value="ECO:0007669"/>
    <property type="project" value="UniProtKB-SubCell"/>
</dbReference>
<dbReference type="Pfam" id="PF00172">
    <property type="entry name" value="Zn_clus"/>
    <property type="match status" value="1"/>
</dbReference>
<feature type="region of interest" description="Disordered" evidence="6">
    <location>
        <begin position="719"/>
        <end position="797"/>
    </location>
</feature>
<keyword evidence="9" id="KW-1185">Reference proteome</keyword>
<feature type="region of interest" description="Disordered" evidence="6">
    <location>
        <begin position="108"/>
        <end position="131"/>
    </location>
</feature>
<feature type="region of interest" description="Disordered" evidence="6">
    <location>
        <begin position="1"/>
        <end position="20"/>
    </location>
</feature>
<dbReference type="GO" id="GO:0008270">
    <property type="term" value="F:zinc ion binding"/>
    <property type="evidence" value="ECO:0007669"/>
    <property type="project" value="InterPro"/>
</dbReference>
<evidence type="ECO:0000256" key="2">
    <source>
        <dbReference type="ARBA" id="ARBA00023015"/>
    </source>
</evidence>
<keyword evidence="3" id="KW-0238">DNA-binding</keyword>
<dbReference type="InterPro" id="IPR036864">
    <property type="entry name" value="Zn2-C6_fun-type_DNA-bd_sf"/>
</dbReference>
<feature type="compositionally biased region" description="Basic and acidic residues" evidence="6">
    <location>
        <begin position="1"/>
        <end position="14"/>
    </location>
</feature>
<feature type="compositionally biased region" description="Basic and acidic residues" evidence="6">
    <location>
        <begin position="150"/>
        <end position="165"/>
    </location>
</feature>
<feature type="region of interest" description="Disordered" evidence="6">
    <location>
        <begin position="28"/>
        <end position="60"/>
    </location>
</feature>
<keyword evidence="4" id="KW-0804">Transcription</keyword>
<evidence type="ECO:0000256" key="3">
    <source>
        <dbReference type="ARBA" id="ARBA00023125"/>
    </source>
</evidence>
<dbReference type="PROSITE" id="PS00463">
    <property type="entry name" value="ZN2_CY6_FUNGAL_1"/>
    <property type="match status" value="1"/>
</dbReference>
<feature type="domain" description="Zn(2)-C6 fungal-type" evidence="7">
    <location>
        <begin position="71"/>
        <end position="104"/>
    </location>
</feature>
<dbReference type="STRING" id="1382522.W6MRI2"/>
<comment type="subcellular location">
    <subcellularLocation>
        <location evidence="1">Nucleus</location>
    </subcellularLocation>
</comment>
<dbReference type="GO" id="GO:0000976">
    <property type="term" value="F:transcription cis-regulatory region binding"/>
    <property type="evidence" value="ECO:0007669"/>
    <property type="project" value="TreeGrafter"/>
</dbReference>
<evidence type="ECO:0000259" key="7">
    <source>
        <dbReference type="PROSITE" id="PS50048"/>
    </source>
</evidence>
<evidence type="ECO:0000313" key="9">
    <source>
        <dbReference type="Proteomes" id="UP000019384"/>
    </source>
</evidence>
<dbReference type="PANTHER" id="PTHR31845:SF10">
    <property type="entry name" value="ZN(II)2CYS6 TRANSCRIPTION FACTOR (EUROFUNG)"/>
    <property type="match status" value="1"/>
</dbReference>
<evidence type="ECO:0000256" key="4">
    <source>
        <dbReference type="ARBA" id="ARBA00023163"/>
    </source>
</evidence>
<dbReference type="InterPro" id="IPR001138">
    <property type="entry name" value="Zn2Cys6_DnaBD"/>
</dbReference>
<dbReference type="GeneID" id="34522736"/>
<dbReference type="SUPFAM" id="SSF57701">
    <property type="entry name" value="Zn2/Cys6 DNA-binding domain"/>
    <property type="match status" value="1"/>
</dbReference>
<accession>W6MRI2</accession>
<dbReference type="InterPro" id="IPR051089">
    <property type="entry name" value="prtT"/>
</dbReference>
<dbReference type="PROSITE" id="PS50048">
    <property type="entry name" value="ZN2_CY6_FUNGAL_2"/>
    <property type="match status" value="1"/>
</dbReference>
<gene>
    <name evidence="8" type="ORF">KUCA_T00005349001</name>
</gene>
<organism evidence="8 9">
    <name type="scientific">Kuraishia capsulata CBS 1993</name>
    <dbReference type="NCBI Taxonomy" id="1382522"/>
    <lineage>
        <taxon>Eukaryota</taxon>
        <taxon>Fungi</taxon>
        <taxon>Dikarya</taxon>
        <taxon>Ascomycota</taxon>
        <taxon>Saccharomycotina</taxon>
        <taxon>Pichiomycetes</taxon>
        <taxon>Pichiales</taxon>
        <taxon>Pichiaceae</taxon>
        <taxon>Kuraishia</taxon>
    </lineage>
</organism>
<dbReference type="PANTHER" id="PTHR31845">
    <property type="entry name" value="FINGER DOMAIN PROTEIN, PUTATIVE-RELATED"/>
    <property type="match status" value="1"/>
</dbReference>
<evidence type="ECO:0000256" key="1">
    <source>
        <dbReference type="ARBA" id="ARBA00004123"/>
    </source>
</evidence>
<dbReference type="Proteomes" id="UP000019384">
    <property type="component" value="Unassembled WGS sequence"/>
</dbReference>
<reference evidence="8" key="1">
    <citation type="submission" date="2013-12" db="EMBL/GenBank/DDBJ databases">
        <authorList>
            <person name="Genoscope - CEA"/>
        </authorList>
    </citation>
    <scope>NUCLEOTIDE SEQUENCE</scope>
    <source>
        <strain evidence="8">CBS 1993</strain>
    </source>
</reference>
<keyword evidence="5" id="KW-0539">Nucleus</keyword>
<dbReference type="CDD" id="cd00067">
    <property type="entry name" value="GAL4"/>
    <property type="match status" value="1"/>
</dbReference>
<dbReference type="HOGENOM" id="CLU_018629_0_0_1"/>
<dbReference type="GO" id="GO:0000981">
    <property type="term" value="F:DNA-binding transcription factor activity, RNA polymerase II-specific"/>
    <property type="evidence" value="ECO:0007669"/>
    <property type="project" value="InterPro"/>
</dbReference>
<protein>
    <recommendedName>
        <fullName evidence="7">Zn(2)-C6 fungal-type domain-containing protein</fullName>
    </recommendedName>
</protein>
<evidence type="ECO:0000256" key="5">
    <source>
        <dbReference type="ARBA" id="ARBA00023242"/>
    </source>
</evidence>